<accession>A0AAU7DXL7</accession>
<evidence type="ECO:0000313" key="2">
    <source>
        <dbReference type="EMBL" id="XBH22011.1"/>
    </source>
</evidence>
<proteinExistence type="predicted"/>
<evidence type="ECO:0000259" key="1">
    <source>
        <dbReference type="Pfam" id="PF08808"/>
    </source>
</evidence>
<gene>
    <name evidence="2" type="ORF">V5R04_01925</name>
</gene>
<dbReference type="InterPro" id="IPR014914">
    <property type="entry name" value="RES_dom"/>
</dbReference>
<dbReference type="EMBL" id="CP146203">
    <property type="protein sequence ID" value="XBH22011.1"/>
    <property type="molecule type" value="Genomic_DNA"/>
</dbReference>
<organism evidence="2">
    <name type="scientific">Jonesiaceae bacterium BS-20</name>
    <dbReference type="NCBI Taxonomy" id="3120821"/>
    <lineage>
        <taxon>Bacteria</taxon>
        <taxon>Bacillati</taxon>
        <taxon>Actinomycetota</taxon>
        <taxon>Actinomycetes</taxon>
        <taxon>Micrococcales</taxon>
        <taxon>Jonesiaceae</taxon>
    </lineage>
</organism>
<reference evidence="2" key="1">
    <citation type="submission" date="2024-02" db="EMBL/GenBank/DDBJ databases">
        <title>Tomenella chthoni gen. nov. sp. nov., a member of the family Jonesiaceae isolated from bat guano.</title>
        <authorList>
            <person name="Miller S.L."/>
            <person name="King J."/>
            <person name="Sankaranarayanan K."/>
            <person name="Lawson P.A."/>
        </authorList>
    </citation>
    <scope>NUCLEOTIDE SEQUENCE</scope>
    <source>
        <strain evidence="2">BS-20</strain>
    </source>
</reference>
<protein>
    <submittedName>
        <fullName evidence="2">RES domain-containing protein</fullName>
    </submittedName>
</protein>
<feature type="domain" description="RES" evidence="1">
    <location>
        <begin position="24"/>
        <end position="113"/>
    </location>
</feature>
<sequence>MDLPLLCSSTGLALIRPTTDPCVRISKASFPPLEAIYRGRQEEEINYARYNRFDTTGGRTLYLSASAQTAFAEVLAPFRVQISKLGGLAKDAQSLGVSTEELLELIQSDWLEQGHMATGLVPVSWREERQIHLVAPPIRGFWIDVESPYSISAISRLLQNPKNSWVTSELGKLGVNELDTGLLRGPNRQATVILSSLLRTTRLQDGNIPLDLVYESKHGLGRCFATYYDHHKDVEGTEGEHPKIISSLPISSFHPDLVAVAKLFGLRVL</sequence>
<name>A0AAU7DXL7_9MICO</name>
<dbReference type="Pfam" id="PF08808">
    <property type="entry name" value="RES"/>
    <property type="match status" value="1"/>
</dbReference>
<dbReference type="AlphaFoldDB" id="A0AAU7DXL7"/>